<dbReference type="GO" id="GO:0016616">
    <property type="term" value="F:oxidoreductase activity, acting on the CH-OH group of donors, NAD or NADP as acceptor"/>
    <property type="evidence" value="ECO:0007669"/>
    <property type="project" value="TreeGrafter"/>
</dbReference>
<sequence length="351" mass="39174">MEDFSEKPLVLVTGASGYLGSWCVAKLLDTGKYRVRGTIRDTTNQDRMELLKKGFGDYFDQIEFVSADLQDKEAIKKAVEGVTYVLHVASPVIPEPPKDGDKEIIKPAIEGTRNVLKSSVGSGVKKVIITSSTATCQDLWEHPEKVSDHTTFVKEFEGMVPYFKSKIRAERYAFDFIDKFKSTERPFDVVVINPSFIIGKALLPRAEGASLKFVKDALENKMPGYPQIYLGHIDVQDCAQAHVNAIEKGENGDRFPLSSGTYKVIEFFNPIIEEYEAKGYKVSKSEINKAILWMVSLFNDDAAFYLTGWNIKNEVDGSLASEKLGIEYKPMKESILEACESLVNLGLVAKP</sequence>
<feature type="domain" description="NAD-dependent epimerase/dehydratase" evidence="3">
    <location>
        <begin position="10"/>
        <end position="253"/>
    </location>
</feature>
<protein>
    <recommendedName>
        <fullName evidence="3">NAD-dependent epimerase/dehydratase domain-containing protein</fullName>
    </recommendedName>
</protein>
<dbReference type="Pfam" id="PF01370">
    <property type="entry name" value="Epimerase"/>
    <property type="match status" value="1"/>
</dbReference>
<evidence type="ECO:0000256" key="2">
    <source>
        <dbReference type="ARBA" id="ARBA00023445"/>
    </source>
</evidence>
<dbReference type="InterPro" id="IPR001509">
    <property type="entry name" value="Epimerase_deHydtase"/>
</dbReference>
<evidence type="ECO:0000313" key="4">
    <source>
        <dbReference type="EMBL" id="CAI2369203.1"/>
    </source>
</evidence>
<evidence type="ECO:0000259" key="3">
    <source>
        <dbReference type="Pfam" id="PF01370"/>
    </source>
</evidence>
<dbReference type="PANTHER" id="PTHR10366:SF564">
    <property type="entry name" value="STEROL-4-ALPHA-CARBOXYLATE 3-DEHYDROGENASE, DECARBOXYLATING"/>
    <property type="match status" value="1"/>
</dbReference>
<name>A0AAD1UGZ1_EUPCR</name>
<dbReference type="Proteomes" id="UP001295684">
    <property type="component" value="Unassembled WGS sequence"/>
</dbReference>
<proteinExistence type="inferred from homology"/>
<evidence type="ECO:0000313" key="5">
    <source>
        <dbReference type="Proteomes" id="UP001295684"/>
    </source>
</evidence>
<dbReference type="AlphaFoldDB" id="A0AAD1UGZ1"/>
<dbReference type="InterPro" id="IPR050425">
    <property type="entry name" value="NAD(P)_dehydrat-like"/>
</dbReference>
<dbReference type="InterPro" id="IPR036291">
    <property type="entry name" value="NAD(P)-bd_dom_sf"/>
</dbReference>
<dbReference type="PANTHER" id="PTHR10366">
    <property type="entry name" value="NAD DEPENDENT EPIMERASE/DEHYDRATASE"/>
    <property type="match status" value="1"/>
</dbReference>
<comment type="similarity">
    <text evidence="2">Belongs to the NAD(P)-dependent epimerase/dehydratase family. Dihydroflavonol-4-reductase subfamily.</text>
</comment>
<evidence type="ECO:0000256" key="1">
    <source>
        <dbReference type="ARBA" id="ARBA00023002"/>
    </source>
</evidence>
<comment type="caution">
    <text evidence="4">The sequence shown here is derived from an EMBL/GenBank/DDBJ whole genome shotgun (WGS) entry which is preliminary data.</text>
</comment>
<reference evidence="4" key="1">
    <citation type="submission" date="2023-07" db="EMBL/GenBank/DDBJ databases">
        <authorList>
            <consortium name="AG Swart"/>
            <person name="Singh M."/>
            <person name="Singh A."/>
            <person name="Seah K."/>
            <person name="Emmerich C."/>
        </authorList>
    </citation>
    <scope>NUCLEOTIDE SEQUENCE</scope>
    <source>
        <strain evidence="4">DP1</strain>
    </source>
</reference>
<dbReference type="EMBL" id="CAMPGE010010351">
    <property type="protein sequence ID" value="CAI2369203.1"/>
    <property type="molecule type" value="Genomic_DNA"/>
</dbReference>
<keyword evidence="5" id="KW-1185">Reference proteome</keyword>
<dbReference type="SUPFAM" id="SSF51735">
    <property type="entry name" value="NAD(P)-binding Rossmann-fold domains"/>
    <property type="match status" value="1"/>
</dbReference>
<gene>
    <name evidence="4" type="ORF">ECRASSUSDP1_LOCUS10501</name>
</gene>
<keyword evidence="1" id="KW-0560">Oxidoreductase</keyword>
<organism evidence="4 5">
    <name type="scientific">Euplotes crassus</name>
    <dbReference type="NCBI Taxonomy" id="5936"/>
    <lineage>
        <taxon>Eukaryota</taxon>
        <taxon>Sar</taxon>
        <taxon>Alveolata</taxon>
        <taxon>Ciliophora</taxon>
        <taxon>Intramacronucleata</taxon>
        <taxon>Spirotrichea</taxon>
        <taxon>Hypotrichia</taxon>
        <taxon>Euplotida</taxon>
        <taxon>Euplotidae</taxon>
        <taxon>Moneuplotes</taxon>
    </lineage>
</organism>
<accession>A0AAD1UGZ1</accession>
<dbReference type="Gene3D" id="3.40.50.720">
    <property type="entry name" value="NAD(P)-binding Rossmann-like Domain"/>
    <property type="match status" value="1"/>
</dbReference>